<dbReference type="AlphaFoldDB" id="A0A918KFL9"/>
<dbReference type="InterPro" id="IPR036622">
    <property type="entry name" value="LigA_sf"/>
</dbReference>
<dbReference type="InterPro" id="IPR011986">
    <property type="entry name" value="Xdiol_dOase_LigA"/>
</dbReference>
<comment type="caution">
    <text evidence="2">The sequence shown here is derived from an EMBL/GenBank/DDBJ whole genome shotgun (WGS) entry which is preliminary data.</text>
</comment>
<feature type="domain" description="Extradiol ring-cleavage dioxygenase LigAB LigA subunit" evidence="1">
    <location>
        <begin position="7"/>
        <end position="81"/>
    </location>
</feature>
<accession>A0A918KFL9</accession>
<dbReference type="SUPFAM" id="SSF48076">
    <property type="entry name" value="LigA subunit of an aromatic-ring-opening dioxygenase LigAB"/>
    <property type="match status" value="1"/>
</dbReference>
<sequence>MSLYYVQKLLFNLNRDTAVQAQFKTDLEGLLAEYSLTPEEQDWLRNGDVGELYIHGVNGQILMHYAAFIGLEWDEYIQAMKDGLSVHGQVRDGIYRAVDGGEGGAV</sequence>
<dbReference type="CDD" id="cd07321">
    <property type="entry name" value="Extradiol_Dioxygenase_3A_like"/>
    <property type="match status" value="1"/>
</dbReference>
<proteinExistence type="predicted"/>
<keyword evidence="3" id="KW-1185">Reference proteome</keyword>
<dbReference type="Pfam" id="PF07746">
    <property type="entry name" value="LigA"/>
    <property type="match status" value="1"/>
</dbReference>
<evidence type="ECO:0000313" key="3">
    <source>
        <dbReference type="Proteomes" id="UP000600865"/>
    </source>
</evidence>
<dbReference type="EMBL" id="BMYV01000001">
    <property type="protein sequence ID" value="GGX62001.1"/>
    <property type="molecule type" value="Genomic_DNA"/>
</dbReference>
<protein>
    <recommendedName>
        <fullName evidence="1">Extradiol ring-cleavage dioxygenase LigAB LigA subunit domain-containing protein</fullName>
    </recommendedName>
</protein>
<evidence type="ECO:0000313" key="2">
    <source>
        <dbReference type="EMBL" id="GGX62001.1"/>
    </source>
</evidence>
<gene>
    <name evidence="2" type="ORF">GCM10011309_09930</name>
</gene>
<evidence type="ECO:0000259" key="1">
    <source>
        <dbReference type="Pfam" id="PF07746"/>
    </source>
</evidence>
<dbReference type="Proteomes" id="UP000600865">
    <property type="component" value="Unassembled WGS sequence"/>
</dbReference>
<name>A0A918KFL9_9PROT</name>
<organism evidence="2 3">
    <name type="scientific">Litorimonas cladophorae</name>
    <dbReference type="NCBI Taxonomy" id="1220491"/>
    <lineage>
        <taxon>Bacteria</taxon>
        <taxon>Pseudomonadati</taxon>
        <taxon>Pseudomonadota</taxon>
        <taxon>Alphaproteobacteria</taxon>
        <taxon>Maricaulales</taxon>
        <taxon>Robiginitomaculaceae</taxon>
    </lineage>
</organism>
<dbReference type="Gene3D" id="1.10.700.10">
    <property type="entry name" value="Dioxygenase LigAB, LigA subunit"/>
    <property type="match status" value="1"/>
</dbReference>
<dbReference type="RefSeq" id="WP_189582131.1">
    <property type="nucleotide sequence ID" value="NZ_BMYV01000001.1"/>
</dbReference>
<reference evidence="2 3" key="1">
    <citation type="journal article" date="2014" name="Int. J. Syst. Evol. Microbiol.">
        <title>Complete genome sequence of Corynebacterium casei LMG S-19264T (=DSM 44701T), isolated from a smear-ripened cheese.</title>
        <authorList>
            <consortium name="US DOE Joint Genome Institute (JGI-PGF)"/>
            <person name="Walter F."/>
            <person name="Albersmeier A."/>
            <person name="Kalinowski J."/>
            <person name="Ruckert C."/>
        </authorList>
    </citation>
    <scope>NUCLEOTIDE SEQUENCE [LARGE SCALE GENOMIC DNA]</scope>
    <source>
        <strain evidence="2 3">KCTC 23968</strain>
    </source>
</reference>